<gene>
    <name evidence="2" type="ORF">SDC9_149598</name>
</gene>
<evidence type="ECO:0000256" key="1">
    <source>
        <dbReference type="SAM" id="MobiDB-lite"/>
    </source>
</evidence>
<evidence type="ECO:0000313" key="2">
    <source>
        <dbReference type="EMBL" id="MPN02382.1"/>
    </source>
</evidence>
<sequence>MIAFRYCCCIFILAFCLYLHVNLFSFFVFAENREILFDEDDEIMRRCFVPAAAAAGRGSRDGGIGHGQDPRAE</sequence>
<comment type="caution">
    <text evidence="2">The sequence shown here is derived from an EMBL/GenBank/DDBJ whole genome shotgun (WGS) entry which is preliminary data.</text>
</comment>
<protein>
    <submittedName>
        <fullName evidence="2">Uncharacterized protein</fullName>
    </submittedName>
</protein>
<proteinExistence type="predicted"/>
<dbReference type="EMBL" id="VSSQ01048324">
    <property type="protein sequence ID" value="MPN02382.1"/>
    <property type="molecule type" value="Genomic_DNA"/>
</dbReference>
<organism evidence="2">
    <name type="scientific">bioreactor metagenome</name>
    <dbReference type="NCBI Taxonomy" id="1076179"/>
    <lineage>
        <taxon>unclassified sequences</taxon>
        <taxon>metagenomes</taxon>
        <taxon>ecological metagenomes</taxon>
    </lineage>
</organism>
<dbReference type="AlphaFoldDB" id="A0A645EM75"/>
<accession>A0A645EM75</accession>
<feature type="region of interest" description="Disordered" evidence="1">
    <location>
        <begin position="54"/>
        <end position="73"/>
    </location>
</feature>
<name>A0A645EM75_9ZZZZ</name>
<reference evidence="2" key="1">
    <citation type="submission" date="2019-08" db="EMBL/GenBank/DDBJ databases">
        <authorList>
            <person name="Kucharzyk K."/>
            <person name="Murdoch R.W."/>
            <person name="Higgins S."/>
            <person name="Loffler F."/>
        </authorList>
    </citation>
    <scope>NUCLEOTIDE SEQUENCE</scope>
</reference>